<evidence type="ECO:0000313" key="1">
    <source>
        <dbReference type="EMBL" id="GAA4397390.1"/>
    </source>
</evidence>
<comment type="caution">
    <text evidence="1">The sequence shown here is derived from an EMBL/GenBank/DDBJ whole genome shotgun (WGS) entry which is preliminary data.</text>
</comment>
<reference evidence="2" key="1">
    <citation type="journal article" date="2019" name="Int. J. Syst. Evol. Microbiol.">
        <title>The Global Catalogue of Microorganisms (GCM) 10K type strain sequencing project: providing services to taxonomists for standard genome sequencing and annotation.</title>
        <authorList>
            <consortium name="The Broad Institute Genomics Platform"/>
            <consortium name="The Broad Institute Genome Sequencing Center for Infectious Disease"/>
            <person name="Wu L."/>
            <person name="Ma J."/>
        </authorList>
    </citation>
    <scope>NUCLEOTIDE SEQUENCE [LARGE SCALE GENOMIC DNA]</scope>
    <source>
        <strain evidence="2">JCM 17925</strain>
    </source>
</reference>
<proteinExistence type="predicted"/>
<name>A0ABP8JXA4_9BACT</name>
<protein>
    <recommendedName>
        <fullName evidence="3">ASCH domain-containing protein</fullName>
    </recommendedName>
</protein>
<gene>
    <name evidence="1" type="ORF">GCM10023187_06780</name>
</gene>
<sequence length="111" mass="12556">MKDSRPYDFVEMIENAPADIGPRRGLIFKDPLPRLQDPSFVASTGMKLQATAVGVCELSSAKLMNLPSTYPADGEPYSYRVWGKLYHDRDAQPFGMIPILYVYVDRIEKVK</sequence>
<evidence type="ECO:0008006" key="3">
    <source>
        <dbReference type="Google" id="ProtNLM"/>
    </source>
</evidence>
<evidence type="ECO:0000313" key="2">
    <source>
        <dbReference type="Proteomes" id="UP001500936"/>
    </source>
</evidence>
<accession>A0ABP8JXA4</accession>
<keyword evidence="2" id="KW-1185">Reference proteome</keyword>
<dbReference type="Proteomes" id="UP001500936">
    <property type="component" value="Unassembled WGS sequence"/>
</dbReference>
<dbReference type="EMBL" id="BAABHB010000001">
    <property type="protein sequence ID" value="GAA4397390.1"/>
    <property type="molecule type" value="Genomic_DNA"/>
</dbReference>
<organism evidence="1 2">
    <name type="scientific">Nibrella viscosa</name>
    <dbReference type="NCBI Taxonomy" id="1084524"/>
    <lineage>
        <taxon>Bacteria</taxon>
        <taxon>Pseudomonadati</taxon>
        <taxon>Bacteroidota</taxon>
        <taxon>Cytophagia</taxon>
        <taxon>Cytophagales</taxon>
        <taxon>Spirosomataceae</taxon>
        <taxon>Nibrella</taxon>
    </lineage>
</organism>